<evidence type="ECO:0000256" key="1">
    <source>
        <dbReference type="ARBA" id="ARBA00022553"/>
    </source>
</evidence>
<reference evidence="5" key="1">
    <citation type="submission" date="2020-04" db="EMBL/GenBank/DDBJ databases">
        <title>Analysis of mating type loci in Filobasidium floriforme.</title>
        <authorList>
            <person name="Nowrousian M."/>
        </authorList>
    </citation>
    <scope>NUCLEOTIDE SEQUENCE</scope>
    <source>
        <strain evidence="5">CBS 6242</strain>
    </source>
</reference>
<dbReference type="Pfam" id="PF00072">
    <property type="entry name" value="Response_reg"/>
    <property type="match status" value="1"/>
</dbReference>
<dbReference type="InterPro" id="IPR011006">
    <property type="entry name" value="CheY-like_superfamily"/>
</dbReference>
<dbReference type="CDD" id="cd00082">
    <property type="entry name" value="HisKA"/>
    <property type="match status" value="1"/>
</dbReference>
<feature type="modified residue" description="4-aspartylphosphate" evidence="2">
    <location>
        <position position="792"/>
    </location>
</feature>
<dbReference type="SMART" id="SM00448">
    <property type="entry name" value="REC"/>
    <property type="match status" value="1"/>
</dbReference>
<proteinExistence type="predicted"/>
<evidence type="ECO:0000259" key="4">
    <source>
        <dbReference type="PROSITE" id="PS50110"/>
    </source>
</evidence>
<dbReference type="Gene3D" id="3.40.50.2300">
    <property type="match status" value="1"/>
</dbReference>
<feature type="compositionally biased region" description="Basic and acidic residues" evidence="3">
    <location>
        <begin position="357"/>
        <end position="375"/>
    </location>
</feature>
<dbReference type="SUPFAM" id="SSF52172">
    <property type="entry name" value="CheY-like"/>
    <property type="match status" value="1"/>
</dbReference>
<feature type="compositionally biased region" description="Low complexity" evidence="3">
    <location>
        <begin position="115"/>
        <end position="127"/>
    </location>
</feature>
<feature type="compositionally biased region" description="Polar residues" evidence="3">
    <location>
        <begin position="673"/>
        <end position="703"/>
    </location>
</feature>
<dbReference type="EMBL" id="JABELV010000186">
    <property type="protein sequence ID" value="KAG7528402.1"/>
    <property type="molecule type" value="Genomic_DNA"/>
</dbReference>
<keyword evidence="1 2" id="KW-0597">Phosphoprotein</keyword>
<dbReference type="AlphaFoldDB" id="A0A8K0NN41"/>
<feature type="region of interest" description="Disordered" evidence="3">
    <location>
        <begin position="354"/>
        <end position="404"/>
    </location>
</feature>
<organism evidence="5 6">
    <name type="scientific">Filobasidium floriforme</name>
    <dbReference type="NCBI Taxonomy" id="5210"/>
    <lineage>
        <taxon>Eukaryota</taxon>
        <taxon>Fungi</taxon>
        <taxon>Dikarya</taxon>
        <taxon>Basidiomycota</taxon>
        <taxon>Agaricomycotina</taxon>
        <taxon>Tremellomycetes</taxon>
        <taxon>Filobasidiales</taxon>
        <taxon>Filobasidiaceae</taxon>
        <taxon>Filobasidium</taxon>
    </lineage>
</organism>
<dbReference type="PROSITE" id="PS50110">
    <property type="entry name" value="RESPONSE_REGULATORY"/>
    <property type="match status" value="1"/>
</dbReference>
<gene>
    <name evidence="5" type="ORF">FFLO_06193</name>
</gene>
<accession>A0A8K0NN41</accession>
<feature type="compositionally biased region" description="Low complexity" evidence="3">
    <location>
        <begin position="376"/>
        <end position="386"/>
    </location>
</feature>
<feature type="compositionally biased region" description="Low complexity" evidence="3">
    <location>
        <begin position="9"/>
        <end position="29"/>
    </location>
</feature>
<dbReference type="Gene3D" id="1.10.287.130">
    <property type="match status" value="1"/>
</dbReference>
<feature type="region of interest" description="Disordered" evidence="3">
    <location>
        <begin position="641"/>
        <end position="703"/>
    </location>
</feature>
<dbReference type="PANTHER" id="PTHR43719">
    <property type="entry name" value="TWO-COMPONENT HISTIDINE KINASE"/>
    <property type="match status" value="1"/>
</dbReference>
<name>A0A8K0NN41_9TREE</name>
<dbReference type="Pfam" id="PF00512">
    <property type="entry name" value="HisKA"/>
    <property type="match status" value="1"/>
</dbReference>
<dbReference type="InterPro" id="IPR036097">
    <property type="entry name" value="HisK_dim/P_sf"/>
</dbReference>
<feature type="region of interest" description="Disordered" evidence="3">
    <location>
        <begin position="1"/>
        <end position="41"/>
    </location>
</feature>
<feature type="region of interest" description="Disordered" evidence="3">
    <location>
        <begin position="259"/>
        <end position="280"/>
    </location>
</feature>
<evidence type="ECO:0000313" key="6">
    <source>
        <dbReference type="Proteomes" id="UP000812966"/>
    </source>
</evidence>
<dbReference type="OrthoDB" id="60033at2759"/>
<dbReference type="PANTHER" id="PTHR43719:SF11">
    <property type="entry name" value="HISTIDINE KINASE_RESPONSE REGULATOR, PUTATIVE-RELATED"/>
    <property type="match status" value="1"/>
</dbReference>
<dbReference type="SUPFAM" id="SSF47384">
    <property type="entry name" value="Homodimeric domain of signal transducing histidine kinase"/>
    <property type="match status" value="1"/>
</dbReference>
<feature type="region of interest" description="Disordered" evidence="3">
    <location>
        <begin position="867"/>
        <end position="886"/>
    </location>
</feature>
<dbReference type="Proteomes" id="UP000812966">
    <property type="component" value="Unassembled WGS sequence"/>
</dbReference>
<dbReference type="InterPro" id="IPR003661">
    <property type="entry name" value="HisK_dim/P_dom"/>
</dbReference>
<dbReference type="GO" id="GO:0000155">
    <property type="term" value="F:phosphorelay sensor kinase activity"/>
    <property type="evidence" value="ECO:0007669"/>
    <property type="project" value="InterPro"/>
</dbReference>
<feature type="compositionally biased region" description="Basic and acidic residues" evidence="3">
    <location>
        <begin position="221"/>
        <end position="234"/>
    </location>
</feature>
<feature type="region of interest" description="Disordered" evidence="3">
    <location>
        <begin position="115"/>
        <end position="134"/>
    </location>
</feature>
<keyword evidence="6" id="KW-1185">Reference proteome</keyword>
<evidence type="ECO:0000256" key="3">
    <source>
        <dbReference type="SAM" id="MobiDB-lite"/>
    </source>
</evidence>
<dbReference type="SMART" id="SM00388">
    <property type="entry name" value="HisKA"/>
    <property type="match status" value="1"/>
</dbReference>
<feature type="compositionally biased region" description="Basic and acidic residues" evidence="3">
    <location>
        <begin position="644"/>
        <end position="656"/>
    </location>
</feature>
<evidence type="ECO:0000256" key="2">
    <source>
        <dbReference type="PROSITE-ProRule" id="PRU00169"/>
    </source>
</evidence>
<dbReference type="InterPro" id="IPR050956">
    <property type="entry name" value="2C_system_His_kinase"/>
</dbReference>
<dbReference type="InterPro" id="IPR001789">
    <property type="entry name" value="Sig_transdc_resp-reg_receiver"/>
</dbReference>
<protein>
    <recommendedName>
        <fullName evidence="4">Response regulatory domain-containing protein</fullName>
    </recommendedName>
</protein>
<sequence length="886" mass="96152">MGTSRPFDSTSTSTSSLTSHSTSTSTSISIPNQPTPRSEFHTELSSSLYSASSTSIPLRTARLVRQFYTTHGYLPPPRSPEEGVRVQCIKDYDLGRRAQMRNIQKATELLAGCFSSTSSSGSGSASGSRDEKASEGSGVVCTFSLFKDDAQHHVAAAGPPSLVDSLALSIGTRVPPQISLCGHTILSPKSEGGLVYVRDLAGDWRFSGNPWVKGKKKKKGNKEEGEGDTSNKEEGEGDQELQGGMKSYIGSVVRLRPDPTLPLSSSSSSSVIEADRNNADRNKEDDTVAIGALNICFLTEPLLTLSSDQTDIIRRITDILEGQLALTWQAQRHEKEVRARQAVSDFLEEGLVRGMRPQRERGSERGRGERVDRTADPTTTTATTSDAGDEGGVATDRNGDDDGDKYVHFRAQARYAVEKIREQVREIGFVCILDTSSFVSFQSRQKTQQADDDKTMMGVLASSSDESSAAAAMSSMDPTVAQTVSDFLDRHVDHHHRADQTIFVKAIGEASGLEPLLPSDTYSHLILPLFSGGDALFAVIACSADPDYSFSRGDSDFVRSMATVLKAVAIQARAIEVEQKRTTVMSRFSHDLRTPLHGILGSIALLNSSVDSGEREQAGELLTTLNAATREMERLMNDMLDEESSNRLDQSRRAETNARAWGAVQRGHRDGQHGQTGSATSSDSTLSNFDFGQQLPLSPGSQRATTTAALPLPLPLLPIPEPLHQALLSSDPRDAPKEPLSVLIVEDEAISRKLLAMAVKRAVKGVKIAQARDGVEGLTAFCNSHPHLVLTDVNMPIMDGIVSAKAMRTVEAAQGWERSTIYTITGLGQADVQKRRDALNVTLDGWLVKGQHRMEDIQAIVREVNERRKGRGDHDPQVDLTRRVTG</sequence>
<evidence type="ECO:0000313" key="5">
    <source>
        <dbReference type="EMBL" id="KAG7528402.1"/>
    </source>
</evidence>
<feature type="domain" description="Response regulatory" evidence="4">
    <location>
        <begin position="741"/>
        <end position="864"/>
    </location>
</feature>
<dbReference type="CDD" id="cd17546">
    <property type="entry name" value="REC_hyHK_CKI1_RcsC-like"/>
    <property type="match status" value="1"/>
</dbReference>
<comment type="caution">
    <text evidence="5">The sequence shown here is derived from an EMBL/GenBank/DDBJ whole genome shotgun (WGS) entry which is preliminary data.</text>
</comment>
<feature type="region of interest" description="Disordered" evidence="3">
    <location>
        <begin position="212"/>
        <end position="242"/>
    </location>
</feature>